<name>A0ACA9P995_9GLOM</name>
<evidence type="ECO:0000313" key="2">
    <source>
        <dbReference type="Proteomes" id="UP000789920"/>
    </source>
</evidence>
<evidence type="ECO:0000313" key="1">
    <source>
        <dbReference type="EMBL" id="CAG8698846.1"/>
    </source>
</evidence>
<feature type="non-terminal residue" evidence="1">
    <location>
        <position position="1"/>
    </location>
</feature>
<proteinExistence type="predicted"/>
<protein>
    <submittedName>
        <fullName evidence="1">31655_t:CDS:1</fullName>
    </submittedName>
</protein>
<feature type="non-terminal residue" evidence="1">
    <location>
        <position position="153"/>
    </location>
</feature>
<dbReference type="EMBL" id="CAJVQC010019151">
    <property type="protein sequence ID" value="CAG8698846.1"/>
    <property type="molecule type" value="Genomic_DNA"/>
</dbReference>
<dbReference type="Proteomes" id="UP000789920">
    <property type="component" value="Unassembled WGS sequence"/>
</dbReference>
<reference evidence="1" key="1">
    <citation type="submission" date="2021-06" db="EMBL/GenBank/DDBJ databases">
        <authorList>
            <person name="Kallberg Y."/>
            <person name="Tangrot J."/>
            <person name="Rosling A."/>
        </authorList>
    </citation>
    <scope>NUCLEOTIDE SEQUENCE</scope>
    <source>
        <strain evidence="1">MA461A</strain>
    </source>
</reference>
<gene>
    <name evidence="1" type="ORF">RPERSI_LOCUS9918</name>
</gene>
<organism evidence="1 2">
    <name type="scientific">Racocetra persica</name>
    <dbReference type="NCBI Taxonomy" id="160502"/>
    <lineage>
        <taxon>Eukaryota</taxon>
        <taxon>Fungi</taxon>
        <taxon>Fungi incertae sedis</taxon>
        <taxon>Mucoromycota</taxon>
        <taxon>Glomeromycotina</taxon>
        <taxon>Glomeromycetes</taxon>
        <taxon>Diversisporales</taxon>
        <taxon>Gigasporaceae</taxon>
        <taxon>Racocetra</taxon>
    </lineage>
</organism>
<comment type="caution">
    <text evidence="1">The sequence shown here is derived from an EMBL/GenBank/DDBJ whole genome shotgun (WGS) entry which is preliminary data.</text>
</comment>
<sequence>QSYTIFLDWKQLKQTEIKKVCKFFTALRTELQIAVHLFGKNTWAEVVNRAKTCKLTYYSIAIYITPNFNNNIITSTFTSFNSVEIIIKALTKYIENSKKKIEKNYSLKTFKLESVLVNTEGPDASQNNTNLSMIYLKEEDKNNINEIYVKKEE</sequence>
<accession>A0ACA9P995</accession>
<keyword evidence="2" id="KW-1185">Reference proteome</keyword>